<dbReference type="InterPro" id="IPR039686">
    <property type="entry name" value="FANCM/Mph1-like_ID"/>
</dbReference>
<dbReference type="GO" id="GO:0045003">
    <property type="term" value="P:double-strand break repair via synthesis-dependent strand annealing"/>
    <property type="evidence" value="ECO:0007669"/>
    <property type="project" value="TreeGrafter"/>
</dbReference>
<comment type="catalytic activity">
    <reaction evidence="12 13">
        <text>ATP + H2O = ADP + phosphate + H(+)</text>
        <dbReference type="Rhea" id="RHEA:13065"/>
        <dbReference type="ChEBI" id="CHEBI:15377"/>
        <dbReference type="ChEBI" id="CHEBI:15378"/>
        <dbReference type="ChEBI" id="CHEBI:30616"/>
        <dbReference type="ChEBI" id="CHEBI:43474"/>
        <dbReference type="ChEBI" id="CHEBI:456216"/>
        <dbReference type="EC" id="3.6.4.12"/>
    </reaction>
</comment>
<dbReference type="PROSITE" id="PS51194">
    <property type="entry name" value="HELICASE_CTER"/>
    <property type="match status" value="1"/>
</dbReference>
<comment type="function">
    <text evidence="1 13">ATP-dependent DNA helicase involved in DNA damage repair by homologous recombination and in genome maintenance. Capable of unwinding D-loops. Plays a role in limiting crossover recombinants during mitotic DNA double-strand break (DSB) repair. Component of a FANCM-MHF complex which promotes gene conversion at blocked replication forks, probably by reversal of the stalled fork.</text>
</comment>
<dbReference type="AlphaFoldDB" id="A0A4U0W8C3"/>
<dbReference type="GO" id="GO:0043138">
    <property type="term" value="F:3'-5' DNA helicase activity"/>
    <property type="evidence" value="ECO:0007669"/>
    <property type="project" value="InterPro"/>
</dbReference>
<dbReference type="GO" id="GO:0009378">
    <property type="term" value="F:four-way junction helicase activity"/>
    <property type="evidence" value="ECO:0007669"/>
    <property type="project" value="TreeGrafter"/>
</dbReference>
<dbReference type="InterPro" id="IPR014001">
    <property type="entry name" value="Helicase_ATP-bd"/>
</dbReference>
<dbReference type="InterPro" id="IPR001650">
    <property type="entry name" value="Helicase_C-like"/>
</dbReference>
<comment type="similarity">
    <text evidence="3 13">Belongs to the DEAD box helicase family. DEAH subfamily. FANCM sub-subfamily.</text>
</comment>
<dbReference type="PANTHER" id="PTHR14025:SF20">
    <property type="entry name" value="FANCONI ANEMIA GROUP M PROTEIN"/>
    <property type="match status" value="1"/>
</dbReference>
<comment type="subunit">
    <text evidence="4 13">Interacts with the MHF histone-fold complex to form the FANCM-MHF complex.</text>
</comment>
<dbReference type="GO" id="GO:0005524">
    <property type="term" value="F:ATP binding"/>
    <property type="evidence" value="ECO:0007669"/>
    <property type="project" value="UniProtKB-UniRule"/>
</dbReference>
<dbReference type="SMART" id="SM00487">
    <property type="entry name" value="DEXDc"/>
    <property type="match status" value="1"/>
</dbReference>
<dbReference type="GO" id="GO:0016887">
    <property type="term" value="F:ATP hydrolysis activity"/>
    <property type="evidence" value="ECO:0007669"/>
    <property type="project" value="RHEA"/>
</dbReference>
<name>A0A4U0W8C3_9PEZI</name>
<feature type="region of interest" description="Disordered" evidence="14">
    <location>
        <begin position="56"/>
        <end position="144"/>
    </location>
</feature>
<evidence type="ECO:0000256" key="11">
    <source>
        <dbReference type="ARBA" id="ARBA00023242"/>
    </source>
</evidence>
<dbReference type="Pfam" id="PF00271">
    <property type="entry name" value="Helicase_C"/>
    <property type="match status" value="1"/>
</dbReference>
<dbReference type="OrthoDB" id="164902at2759"/>
<feature type="region of interest" description="Disordered" evidence="14">
    <location>
        <begin position="925"/>
        <end position="985"/>
    </location>
</feature>
<feature type="domain" description="Helicase ATP-binding" evidence="15">
    <location>
        <begin position="392"/>
        <end position="560"/>
    </location>
</feature>
<feature type="region of interest" description="Disordered" evidence="14">
    <location>
        <begin position="1078"/>
        <end position="1165"/>
    </location>
</feature>
<evidence type="ECO:0000256" key="9">
    <source>
        <dbReference type="ARBA" id="ARBA00022840"/>
    </source>
</evidence>
<evidence type="ECO:0000256" key="2">
    <source>
        <dbReference type="ARBA" id="ARBA00004123"/>
    </source>
</evidence>
<dbReference type="Proteomes" id="UP000308768">
    <property type="component" value="Unassembled WGS sequence"/>
</dbReference>
<keyword evidence="9" id="KW-0067">ATP-binding</keyword>
<sequence length="1261" mass="140898">MFDASRNAWWLMRPTAQYLAQNVFAPRSPASVIARADEMPKSDDFGDFDDEALVEAATQLENSQGDSDISPRPTKRRRIYRRLPDELEDGESDGSPGSCRSGVVVQNSDDEDDFNPAPHSTRASSVRRPFPPPETAKKPPKHKIHIPANVEIFKDAYLTQAPPASSNPWSIRGPVWRKRPQHEQAIVPVKPEPEPHPRRLVVEETMLEDDPIDGEAVLQQRASHAFFRKPWSPEKSTVQRPSGPAPVQRPTSNNNTIGIPPSRSEIVQSLHSPQTQFDINQELAELPSDAFASSSSSPQMLGDDPINISSQPSVSPVRRTNLVGPQTGLRQTTLFGGTVQQLGPQSQATKRHNFPLVTKNQPPTHHQLNDEALATWVYPTNLGTTRDYQFNIVARGLFNNLLVALPTGLGKTFIAATIMLNWFRWTKDAQIVFVAPTKPLVSQQVEACFQTVGIPRSETAMLTGTVLPGIRAEEWSSKRVFFMTPQTIINDLKTGICDPKRIVLLVVDEAHRATGSYAYVEVVKFIKRFNQSFRILALTATPGSAVESVQEVIDGLDIARVEIRTESSLDIRQYVHSRKIETVLFDYSMEQEMCMDLFSKALQSSVNRLRQHNAYWSADPMSLTAYGLTQARQRWMASDAGRNAHWGVKGPVNLLFTMLASLAHSIELLKYHGIAPFYHGLLAFRNGVDEGGGKSKQRQAVNQDENFEKLMVRLRGWINDPDFIGHPKLEYLRSVVLNHFMDAGEGRAADGAPPSSTRIMIFAHYRDSAEEIVRVLKRNEPMIRPHVFVGQASSKGSEGMDQKRQLEVIQKFKAGVYNTLVATSIGEEGLDIGEIDLIICYDSSASPIRMLQRMGRTGRKRAGNIVLLLMKGKEEKSFESARDNYEKMQAMIASGTRFNFHDDRSPRIVPKEIQPVVDKREVKIPLENTQANMPEPKRRGRAPKRPPKKFHMPDGVRTGFVRASRIDDEDDGASDDGPTRVKRSKKQLLIAPPIVEKEPLPSLEEVLLNKLQERELERKYQHVYDGDGAQTVTGPRLGAFPLQLQKLGQTRYVKHGRTTTQTAKMLARVHRMDKASADRLGQTLHMSDVETDQSPEHASDYGEELEQATPSSVRRPRRKRSDFAAAMEAPTSSAPKIPACMQLPTQGIDLGSDASGNDQEESADSELDDFVVDDAAPVVPLTSSISASAPITQKFYVSQERRQSSVSEDDLPEITTLVQTRNVDPEFGQTNRKVLDRVEILSSPPVVRQTMKKRRVVEESD</sequence>
<keyword evidence="10" id="KW-0234">DNA repair</keyword>
<dbReference type="InterPro" id="IPR006935">
    <property type="entry name" value="Helicase/UvrB_N"/>
</dbReference>
<accession>A0A4U0W8C3</accession>
<dbReference type="Pfam" id="PF04851">
    <property type="entry name" value="ResIII"/>
    <property type="match status" value="1"/>
</dbReference>
<dbReference type="EMBL" id="NAJN01002084">
    <property type="protein sequence ID" value="TKA57916.1"/>
    <property type="molecule type" value="Genomic_DNA"/>
</dbReference>
<proteinExistence type="inferred from homology"/>
<dbReference type="CDD" id="cd18801">
    <property type="entry name" value="SF2_C_FANCM_Hef"/>
    <property type="match status" value="1"/>
</dbReference>
<evidence type="ECO:0000256" key="13">
    <source>
        <dbReference type="RuleBase" id="RU367027"/>
    </source>
</evidence>
<evidence type="ECO:0000256" key="14">
    <source>
        <dbReference type="SAM" id="MobiDB-lite"/>
    </source>
</evidence>
<evidence type="ECO:0000259" key="16">
    <source>
        <dbReference type="PROSITE" id="PS51194"/>
    </source>
</evidence>
<dbReference type="GO" id="GO:0005634">
    <property type="term" value="C:nucleus"/>
    <property type="evidence" value="ECO:0007669"/>
    <property type="project" value="UniProtKB-SubCell"/>
</dbReference>
<evidence type="ECO:0000256" key="12">
    <source>
        <dbReference type="ARBA" id="ARBA00047995"/>
    </source>
</evidence>
<keyword evidence="6" id="KW-0227">DNA damage</keyword>
<dbReference type="InterPro" id="IPR027417">
    <property type="entry name" value="P-loop_NTPase"/>
</dbReference>
<evidence type="ECO:0000313" key="17">
    <source>
        <dbReference type="EMBL" id="TKA57916.1"/>
    </source>
</evidence>
<evidence type="ECO:0000256" key="4">
    <source>
        <dbReference type="ARBA" id="ARBA00011390"/>
    </source>
</evidence>
<feature type="region of interest" description="Disordered" evidence="14">
    <location>
        <begin position="227"/>
        <end position="262"/>
    </location>
</feature>
<dbReference type="CDD" id="cd12091">
    <property type="entry name" value="FANCM_ID"/>
    <property type="match status" value="1"/>
</dbReference>
<dbReference type="SMART" id="SM00490">
    <property type="entry name" value="HELICc"/>
    <property type="match status" value="1"/>
</dbReference>
<keyword evidence="11" id="KW-0539">Nucleus</keyword>
<dbReference type="SUPFAM" id="SSF52540">
    <property type="entry name" value="P-loop containing nucleoside triphosphate hydrolases"/>
    <property type="match status" value="1"/>
</dbReference>
<keyword evidence="5" id="KW-0547">Nucleotide-binding</keyword>
<feature type="non-terminal residue" evidence="17">
    <location>
        <position position="1261"/>
    </location>
</feature>
<dbReference type="GO" id="GO:0036297">
    <property type="term" value="P:interstrand cross-link repair"/>
    <property type="evidence" value="ECO:0007669"/>
    <property type="project" value="TreeGrafter"/>
</dbReference>
<keyword evidence="18" id="KW-1185">Reference proteome</keyword>
<dbReference type="EC" id="3.6.4.12" evidence="13"/>
<comment type="subcellular location">
    <subcellularLocation>
        <location evidence="2 13">Nucleus</location>
    </subcellularLocation>
</comment>
<dbReference type="PANTHER" id="PTHR14025">
    <property type="entry name" value="FANCONI ANEMIA GROUP M FANCM FAMILY MEMBER"/>
    <property type="match status" value="1"/>
</dbReference>
<evidence type="ECO:0000313" key="18">
    <source>
        <dbReference type="Proteomes" id="UP000308768"/>
    </source>
</evidence>
<protein>
    <recommendedName>
        <fullName evidence="13">ATP-dependent DNA helicase</fullName>
        <ecNumber evidence="13">3.6.4.12</ecNumber>
    </recommendedName>
</protein>
<dbReference type="CDD" id="cd18033">
    <property type="entry name" value="DEXDc_FANCM"/>
    <property type="match status" value="1"/>
</dbReference>
<evidence type="ECO:0000256" key="1">
    <source>
        <dbReference type="ARBA" id="ARBA00003813"/>
    </source>
</evidence>
<dbReference type="PROSITE" id="PS51192">
    <property type="entry name" value="HELICASE_ATP_BIND_1"/>
    <property type="match status" value="1"/>
</dbReference>
<organism evidence="17 18">
    <name type="scientific">Cryomyces minteri</name>
    <dbReference type="NCBI Taxonomy" id="331657"/>
    <lineage>
        <taxon>Eukaryota</taxon>
        <taxon>Fungi</taxon>
        <taxon>Dikarya</taxon>
        <taxon>Ascomycota</taxon>
        <taxon>Pezizomycotina</taxon>
        <taxon>Dothideomycetes</taxon>
        <taxon>Dothideomycetes incertae sedis</taxon>
        <taxon>Cryomyces</taxon>
    </lineage>
</organism>
<keyword evidence="7" id="KW-0378">Hydrolase</keyword>
<comment type="caution">
    <text evidence="17">The sequence shown here is derived from an EMBL/GenBank/DDBJ whole genome shotgun (WGS) entry which is preliminary data.</text>
</comment>
<gene>
    <name evidence="17" type="ORF">B0A49_12522</name>
</gene>
<dbReference type="InterPro" id="IPR044749">
    <property type="entry name" value="FANCM_DEXDc"/>
</dbReference>
<feature type="compositionally biased region" description="Basic residues" evidence="14">
    <location>
        <begin position="938"/>
        <end position="950"/>
    </location>
</feature>
<evidence type="ECO:0000256" key="5">
    <source>
        <dbReference type="ARBA" id="ARBA00022741"/>
    </source>
</evidence>
<reference evidence="17 18" key="1">
    <citation type="submission" date="2017-03" db="EMBL/GenBank/DDBJ databases">
        <title>Genomes of endolithic fungi from Antarctica.</title>
        <authorList>
            <person name="Coleine C."/>
            <person name="Masonjones S."/>
            <person name="Stajich J.E."/>
        </authorList>
    </citation>
    <scope>NUCLEOTIDE SEQUENCE [LARGE SCALE GENOMIC DNA]</scope>
    <source>
        <strain evidence="17 18">CCFEE 5187</strain>
    </source>
</reference>
<feature type="region of interest" description="Disordered" evidence="14">
    <location>
        <begin position="290"/>
        <end position="318"/>
    </location>
</feature>
<dbReference type="Gene3D" id="1.20.1320.20">
    <property type="entry name" value="hef helicase domain"/>
    <property type="match status" value="1"/>
</dbReference>
<evidence type="ECO:0000259" key="15">
    <source>
        <dbReference type="PROSITE" id="PS51192"/>
    </source>
</evidence>
<evidence type="ECO:0000256" key="3">
    <source>
        <dbReference type="ARBA" id="ARBA00009889"/>
    </source>
</evidence>
<dbReference type="Gene3D" id="3.40.50.300">
    <property type="entry name" value="P-loop containing nucleotide triphosphate hydrolases"/>
    <property type="match status" value="2"/>
</dbReference>
<keyword evidence="8" id="KW-0347">Helicase</keyword>
<feature type="domain" description="Helicase C-terminal" evidence="16">
    <location>
        <begin position="736"/>
        <end position="904"/>
    </location>
</feature>
<evidence type="ECO:0000256" key="10">
    <source>
        <dbReference type="ARBA" id="ARBA00023204"/>
    </source>
</evidence>
<dbReference type="GO" id="GO:0000400">
    <property type="term" value="F:four-way junction DNA binding"/>
    <property type="evidence" value="ECO:0007669"/>
    <property type="project" value="TreeGrafter"/>
</dbReference>
<dbReference type="STRING" id="331657.A0A4U0W8C3"/>
<evidence type="ECO:0000256" key="6">
    <source>
        <dbReference type="ARBA" id="ARBA00022763"/>
    </source>
</evidence>
<dbReference type="FunFam" id="3.40.50.300:FF:000861">
    <property type="entry name" value="Fanconi anemia, complementation group M"/>
    <property type="match status" value="1"/>
</dbReference>
<evidence type="ECO:0000256" key="8">
    <source>
        <dbReference type="ARBA" id="ARBA00022806"/>
    </source>
</evidence>
<evidence type="ECO:0000256" key="7">
    <source>
        <dbReference type="ARBA" id="ARBA00022801"/>
    </source>
</evidence>